<evidence type="ECO:0000313" key="1">
    <source>
        <dbReference type="EMBL" id="MCI68943.1"/>
    </source>
</evidence>
<accession>A0A392U609</accession>
<dbReference type="Proteomes" id="UP000265520">
    <property type="component" value="Unassembled WGS sequence"/>
</dbReference>
<dbReference type="EMBL" id="LXQA010746058">
    <property type="protein sequence ID" value="MCI68943.1"/>
    <property type="molecule type" value="Genomic_DNA"/>
</dbReference>
<evidence type="ECO:0000313" key="2">
    <source>
        <dbReference type="Proteomes" id="UP000265520"/>
    </source>
</evidence>
<protein>
    <submittedName>
        <fullName evidence="1">Uncharacterized protein</fullName>
    </submittedName>
</protein>
<comment type="caution">
    <text evidence="1">The sequence shown here is derived from an EMBL/GenBank/DDBJ whole genome shotgun (WGS) entry which is preliminary data.</text>
</comment>
<keyword evidence="2" id="KW-1185">Reference proteome</keyword>
<dbReference type="AlphaFoldDB" id="A0A392U609"/>
<organism evidence="1 2">
    <name type="scientific">Trifolium medium</name>
    <dbReference type="NCBI Taxonomy" id="97028"/>
    <lineage>
        <taxon>Eukaryota</taxon>
        <taxon>Viridiplantae</taxon>
        <taxon>Streptophyta</taxon>
        <taxon>Embryophyta</taxon>
        <taxon>Tracheophyta</taxon>
        <taxon>Spermatophyta</taxon>
        <taxon>Magnoliopsida</taxon>
        <taxon>eudicotyledons</taxon>
        <taxon>Gunneridae</taxon>
        <taxon>Pentapetalae</taxon>
        <taxon>rosids</taxon>
        <taxon>fabids</taxon>
        <taxon>Fabales</taxon>
        <taxon>Fabaceae</taxon>
        <taxon>Papilionoideae</taxon>
        <taxon>50 kb inversion clade</taxon>
        <taxon>NPAAA clade</taxon>
        <taxon>Hologalegina</taxon>
        <taxon>IRL clade</taxon>
        <taxon>Trifolieae</taxon>
        <taxon>Trifolium</taxon>
    </lineage>
</organism>
<feature type="non-terminal residue" evidence="1">
    <location>
        <position position="57"/>
    </location>
</feature>
<proteinExistence type="predicted"/>
<name>A0A392U609_9FABA</name>
<sequence length="57" mass="6775">MLPEACFEDTHGRQVEGTRLARMIPRMRGQDSEQLFMQYFKVFLDLKEFKSSFAPFI</sequence>
<reference evidence="1 2" key="1">
    <citation type="journal article" date="2018" name="Front. Plant Sci.">
        <title>Red Clover (Trifolium pratense) and Zigzag Clover (T. medium) - A Picture of Genomic Similarities and Differences.</title>
        <authorList>
            <person name="Dluhosova J."/>
            <person name="Istvanek J."/>
            <person name="Nedelnik J."/>
            <person name="Repkova J."/>
        </authorList>
    </citation>
    <scope>NUCLEOTIDE SEQUENCE [LARGE SCALE GENOMIC DNA]</scope>
    <source>
        <strain evidence="2">cv. 10/8</strain>
        <tissue evidence="1">Leaf</tissue>
    </source>
</reference>